<feature type="domain" description="PDZ" evidence="2">
    <location>
        <begin position="31"/>
        <end position="125"/>
    </location>
</feature>
<name>A0A6P8YTW2_THRPL</name>
<dbReference type="CDD" id="cd06671">
    <property type="entry name" value="PDZ7_MUPP1-PD6_PATJ-like"/>
    <property type="match status" value="1"/>
</dbReference>
<dbReference type="CDD" id="cd06672">
    <property type="entry name" value="PDZ8_MUPP1-PDZ7_PATJ-PDZ2_INAD-like"/>
    <property type="match status" value="1"/>
</dbReference>
<dbReference type="InterPro" id="IPR001478">
    <property type="entry name" value="PDZ"/>
</dbReference>
<dbReference type="Gene3D" id="2.30.42.10">
    <property type="match status" value="5"/>
</dbReference>
<feature type="compositionally biased region" description="Acidic residues" evidence="1">
    <location>
        <begin position="186"/>
        <end position="197"/>
    </location>
</feature>
<dbReference type="SMART" id="SM00228">
    <property type="entry name" value="PDZ"/>
    <property type="match status" value="5"/>
</dbReference>
<feature type="region of interest" description="Disordered" evidence="1">
    <location>
        <begin position="467"/>
        <end position="534"/>
    </location>
</feature>
<evidence type="ECO:0000313" key="3">
    <source>
        <dbReference type="Proteomes" id="UP000515158"/>
    </source>
</evidence>
<feature type="compositionally biased region" description="Polar residues" evidence="1">
    <location>
        <begin position="502"/>
        <end position="513"/>
    </location>
</feature>
<evidence type="ECO:0000313" key="4">
    <source>
        <dbReference type="RefSeq" id="XP_034237522.1"/>
    </source>
</evidence>
<dbReference type="RefSeq" id="XP_034237522.1">
    <property type="nucleotide sequence ID" value="XM_034381631.1"/>
</dbReference>
<dbReference type="SUPFAM" id="SSF50156">
    <property type="entry name" value="PDZ domain-like"/>
    <property type="match status" value="5"/>
</dbReference>
<organism evidence="4">
    <name type="scientific">Thrips palmi</name>
    <name type="common">Melon thrips</name>
    <dbReference type="NCBI Taxonomy" id="161013"/>
    <lineage>
        <taxon>Eukaryota</taxon>
        <taxon>Metazoa</taxon>
        <taxon>Ecdysozoa</taxon>
        <taxon>Arthropoda</taxon>
        <taxon>Hexapoda</taxon>
        <taxon>Insecta</taxon>
        <taxon>Pterygota</taxon>
        <taxon>Neoptera</taxon>
        <taxon>Paraneoptera</taxon>
        <taxon>Thysanoptera</taxon>
        <taxon>Terebrantia</taxon>
        <taxon>Thripoidea</taxon>
        <taxon>Thripidae</taxon>
        <taxon>Thrips</taxon>
    </lineage>
</organism>
<dbReference type="FunCoup" id="A0A6P8YTW2">
    <property type="interactions" value="29"/>
</dbReference>
<dbReference type="PROSITE" id="PS50106">
    <property type="entry name" value="PDZ"/>
    <property type="match status" value="5"/>
</dbReference>
<sequence>MTVSQPQGHAGHQDHQASAILLAKRWGPERIVAVRREHDSSLGISIVGGKVDLYNAGPDSSSSITGIFIKNVLAQSPAGRTQELKTGDRILEVDGMDLRSASHDRAVEVIRAAGNPVHFLVQSLIQWSGAAPLPSHAPHASCTGPARGSLASVGSSQGSLRRAAPQPPASGAAAKPAAKPAAASSSEEDSDDDEDTRDMEGRIYTKKGKEISRASAGAVKRSKDEIANDPEEEDEFGYTMNKIRKRYGPAVSTAGPGGSVELAVLERGPSGLGLSLAGHKDRARMAVLVCGLNPNGAAFKNGDIKVGDEILEVNGVVLQGRCHLNASAIIKGLPGPVFKVVLLRRDAAVEELAVKPLTQFPVSLDDETPEERYKDFKGLRTVTINKGAQGLGIMIIEGKHAEVGQGIFISDIQEGSAAEQAGLTVGDMILAVNKDSLLGSNYEAAASLLKETKGMVNLVVCNPNKAKEEERKAADGKLNAKGSTARSPTPTQPAVPEKPRLDSQNVPLATASRTAHHSPSRHSEQPALPPATAPVVAGQETTIEIAKEEKALGLSIVGGSDTPLGVIVINEIFPDGAIAKDARLKVGDQILEVGGPKDTVTYDFHSITHSKAIAALRQLPAKVKMIVYRDEAVEKGEDIFESIDVELTKKSGKGLGLSLVARKDGKGVYIADLIHGGAAEADGRLMKGDQIMSVNGQDLKAASQEEAAAVLKTVLGKVTIKLGRLKTGKINDLVKSSVSMAAPTAPAGNMPVPATLLPSIPDTHLISLSTEEPGVLISSKRSSSFRRIMTRWSFRRRKQT</sequence>
<feature type="compositionally biased region" description="Basic and acidic residues" evidence="1">
    <location>
        <begin position="198"/>
        <end position="212"/>
    </location>
</feature>
<dbReference type="OrthoDB" id="438726at2759"/>
<feature type="region of interest" description="Disordered" evidence="1">
    <location>
        <begin position="132"/>
        <end position="233"/>
    </location>
</feature>
<gene>
    <name evidence="4" type="primary">LOC117642994</name>
</gene>
<dbReference type="PANTHER" id="PTHR19964">
    <property type="entry name" value="MULTIPLE PDZ DOMAIN PROTEIN"/>
    <property type="match status" value="1"/>
</dbReference>
<dbReference type="Pfam" id="PF00595">
    <property type="entry name" value="PDZ"/>
    <property type="match status" value="5"/>
</dbReference>
<feature type="domain" description="PDZ" evidence="2">
    <location>
        <begin position="381"/>
        <end position="464"/>
    </location>
</feature>
<feature type="domain" description="PDZ" evidence="2">
    <location>
        <begin position="644"/>
        <end position="726"/>
    </location>
</feature>
<dbReference type="KEGG" id="tpal:117642994"/>
<dbReference type="CDD" id="cd06674">
    <property type="entry name" value="PDZ11_MUPP1-PDZ9_PATJ-like"/>
    <property type="match status" value="1"/>
</dbReference>
<keyword evidence="3" id="KW-1185">Reference proteome</keyword>
<dbReference type="GeneID" id="117642994"/>
<reference evidence="4" key="1">
    <citation type="submission" date="2025-08" db="UniProtKB">
        <authorList>
            <consortium name="RefSeq"/>
        </authorList>
    </citation>
    <scope>IDENTIFICATION</scope>
    <source>
        <tissue evidence="4">Total insect</tissue>
    </source>
</reference>
<proteinExistence type="predicted"/>
<dbReference type="CDD" id="cd23064">
    <property type="entry name" value="PDZ3_INAD-like"/>
    <property type="match status" value="1"/>
</dbReference>
<feature type="domain" description="PDZ" evidence="2">
    <location>
        <begin position="542"/>
        <end position="631"/>
    </location>
</feature>
<accession>A0A6P8YTW2</accession>
<dbReference type="CDD" id="cd06673">
    <property type="entry name" value="PDZ10_MUPP1-PDZ8_PATJ-like"/>
    <property type="match status" value="1"/>
</dbReference>
<dbReference type="InterPro" id="IPR036034">
    <property type="entry name" value="PDZ_sf"/>
</dbReference>
<dbReference type="InterPro" id="IPR051342">
    <property type="entry name" value="PDZ_scaffold"/>
</dbReference>
<protein>
    <submittedName>
        <fullName evidence="4">Multiple PDZ domain protein</fullName>
    </submittedName>
</protein>
<dbReference type="PANTHER" id="PTHR19964:SF93">
    <property type="entry name" value="INACTIVATION-NO-AFTER-POTENTIAL D PROTEIN"/>
    <property type="match status" value="1"/>
</dbReference>
<dbReference type="InParanoid" id="A0A6P8YTW2"/>
<evidence type="ECO:0000256" key="1">
    <source>
        <dbReference type="SAM" id="MobiDB-lite"/>
    </source>
</evidence>
<feature type="compositionally biased region" description="Low complexity" evidence="1">
    <location>
        <begin position="169"/>
        <end position="185"/>
    </location>
</feature>
<evidence type="ECO:0000259" key="2">
    <source>
        <dbReference type="PROSITE" id="PS50106"/>
    </source>
</evidence>
<feature type="domain" description="PDZ" evidence="2">
    <location>
        <begin position="259"/>
        <end position="345"/>
    </location>
</feature>
<dbReference type="CTD" id="37629"/>
<feature type="compositionally biased region" description="Low complexity" evidence="1">
    <location>
        <begin position="132"/>
        <end position="141"/>
    </location>
</feature>
<dbReference type="AlphaFoldDB" id="A0A6P8YTW2"/>
<dbReference type="Proteomes" id="UP000515158">
    <property type="component" value="Unplaced"/>
</dbReference>